<evidence type="ECO:0000256" key="1">
    <source>
        <dbReference type="SAM" id="Coils"/>
    </source>
</evidence>
<organism evidence="3 4">
    <name type="scientific">Sporothrix bragantina</name>
    <dbReference type="NCBI Taxonomy" id="671064"/>
    <lineage>
        <taxon>Eukaryota</taxon>
        <taxon>Fungi</taxon>
        <taxon>Dikarya</taxon>
        <taxon>Ascomycota</taxon>
        <taxon>Pezizomycotina</taxon>
        <taxon>Sordariomycetes</taxon>
        <taxon>Sordariomycetidae</taxon>
        <taxon>Ophiostomatales</taxon>
        <taxon>Ophiostomataceae</taxon>
        <taxon>Sporothrix</taxon>
    </lineage>
</organism>
<dbReference type="Proteomes" id="UP001642406">
    <property type="component" value="Unassembled WGS sequence"/>
</dbReference>
<sequence length="1178" mass="127170">MAPPPPMPVPSKAAIRALRGLVLGTTCSLALVTEDRRRRINAARSAIRNGDRIRSARQYYPGGSAFAIALEEESLSVEPGAIHWQSPSKQGQGSNRGRFRVDEPSISTTASTTDRLSDAMLVPASIRRPSSQTRRSSGIAGGQVVSTKSTTPTTANSSTNPSPTLESQAHSSTTSAPPPLPRLFAYPAMTSRLRESPLSLEQQSQEYTVMAGLGRINRRDVLPVERPQTLPIADVPTAAAEVKDLSKTMSEAELRAGLRRLVTTWPTLDASSDQHIALGKASAELCRSCQEAGHMDLAQEVLQLAVKFGQLDEATYFAHQPLPVVLSLAPLNMLNAETANATFNAAVDETDAIDKSRDTFVKRLQDAVGIFLPTSSSLSYAETELSIKLVQAAKKLLNCAFAVCDRDMINDIYSSVSRCAGDISEFSTWYSSKIQETGDPALFVSSFVAQPPHADTFSKQSFSAMADRIVEATRLSHYVQAEPVFETLLALSASTSNRLRTSWVTDLLYGQWQATKDYAKVQSLFDKLKSGSGGIQGGVGAVTYHVDGAYRVMIQVALEAGQCTEAKALLSELTTLKRSAANDIRVLGLFALDKAKSGDWQGVQDDFQQAVMAAGTKGLNARDAERVFVPIAKEYVRTHTIGETEDFLKLYVEEVGIPLGKYMVTLLANEYGALREVRSFVAWLEYCTQAGFALDAAFSNAILQSCRKHWKFGFRDLRAMYRKLRLLSPNFEDSVTQTIMTHAAVSNAKSIARPESAKNRVLSLRINTPATGTGTGTAAASTLPTAIVAKTGKVSMSPLSSNRHFLNENDLYVSMKQAFASGMPAKVVRMYKHAMRGGMPPSTKCLKLAVGAAVKSGQTSTTQSDGHANESTFDPGMAIELLETAHTAGHDIDGAASYLVIAYIDAVSPRSIHGKKRKSSKKARVAAAVKGILLRLSTCGVGISDLALNRAAFHMFKAGHMSGAIALALSAADLPVGGGRPGYNVWNYSVLINAYARNANAAGIRMATEGAAANGVLRELTGYKVLKQARRNLRHSHLDIECVMQESASSSGEFSSHHQSATAAQQMHAQNVEEALLAIEDALEQARVARQQLNADRRELEHATMRIMQQAAQEAGNEPVDVDKMQYMRSQQQASRIKDSSSVSSGSNWDLLDMPIDEEGRLVDAEVPIPRLAAAGAY</sequence>
<feature type="compositionally biased region" description="Low complexity" evidence="2">
    <location>
        <begin position="146"/>
        <end position="164"/>
    </location>
</feature>
<accession>A0ABP0CWK5</accession>
<feature type="compositionally biased region" description="Polar residues" evidence="2">
    <location>
        <begin position="165"/>
        <end position="175"/>
    </location>
</feature>
<feature type="region of interest" description="Disordered" evidence="2">
    <location>
        <begin position="82"/>
        <end position="183"/>
    </location>
</feature>
<proteinExistence type="predicted"/>
<evidence type="ECO:0008006" key="5">
    <source>
        <dbReference type="Google" id="ProtNLM"/>
    </source>
</evidence>
<reference evidence="3 4" key="1">
    <citation type="submission" date="2024-01" db="EMBL/GenBank/DDBJ databases">
        <authorList>
            <person name="Allen C."/>
            <person name="Tagirdzhanova G."/>
        </authorList>
    </citation>
    <scope>NUCLEOTIDE SEQUENCE [LARGE SCALE GENOMIC DNA]</scope>
</reference>
<evidence type="ECO:0000313" key="3">
    <source>
        <dbReference type="EMBL" id="CAK7236542.1"/>
    </source>
</evidence>
<name>A0ABP0CWK5_9PEZI</name>
<feature type="coiled-coil region" evidence="1">
    <location>
        <begin position="1069"/>
        <end position="1103"/>
    </location>
</feature>
<keyword evidence="4" id="KW-1185">Reference proteome</keyword>
<gene>
    <name evidence="3" type="ORF">SBRCBS47491_009673</name>
</gene>
<evidence type="ECO:0000313" key="4">
    <source>
        <dbReference type="Proteomes" id="UP001642406"/>
    </source>
</evidence>
<comment type="caution">
    <text evidence="3">The sequence shown here is derived from an EMBL/GenBank/DDBJ whole genome shotgun (WGS) entry which is preliminary data.</text>
</comment>
<feature type="compositionally biased region" description="Polar residues" evidence="2">
    <location>
        <begin position="85"/>
        <end position="95"/>
    </location>
</feature>
<protein>
    <recommendedName>
        <fullName evidence="5">Pentatricopeptide repeat protein</fullName>
    </recommendedName>
</protein>
<evidence type="ECO:0000256" key="2">
    <source>
        <dbReference type="SAM" id="MobiDB-lite"/>
    </source>
</evidence>
<keyword evidence="1" id="KW-0175">Coiled coil</keyword>
<feature type="compositionally biased region" description="Polar residues" evidence="2">
    <location>
        <begin position="105"/>
        <end position="114"/>
    </location>
</feature>
<dbReference type="EMBL" id="CAWUHC010000161">
    <property type="protein sequence ID" value="CAK7236542.1"/>
    <property type="molecule type" value="Genomic_DNA"/>
</dbReference>